<dbReference type="Gene3D" id="3.40.50.2300">
    <property type="match status" value="1"/>
</dbReference>
<dbReference type="PRINTS" id="PR00032">
    <property type="entry name" value="HTHARAC"/>
</dbReference>
<feature type="coiled-coil region" evidence="5">
    <location>
        <begin position="113"/>
        <end position="143"/>
    </location>
</feature>
<feature type="modified residue" description="4-aspartylphosphate" evidence="4">
    <location>
        <position position="55"/>
    </location>
</feature>
<dbReference type="InterPro" id="IPR009057">
    <property type="entry name" value="Homeodomain-like_sf"/>
</dbReference>
<evidence type="ECO:0000256" key="2">
    <source>
        <dbReference type="ARBA" id="ARBA00023125"/>
    </source>
</evidence>
<dbReference type="InterPro" id="IPR001789">
    <property type="entry name" value="Sig_transdc_resp-reg_receiver"/>
</dbReference>
<name>A0ABV8WTG1_9BACI</name>
<dbReference type="SUPFAM" id="SSF46689">
    <property type="entry name" value="Homeodomain-like"/>
    <property type="match status" value="2"/>
</dbReference>
<reference evidence="9" key="1">
    <citation type="journal article" date="2019" name="Int. J. Syst. Evol. Microbiol.">
        <title>The Global Catalogue of Microorganisms (GCM) 10K type strain sequencing project: providing services to taxonomists for standard genome sequencing and annotation.</title>
        <authorList>
            <consortium name="The Broad Institute Genomics Platform"/>
            <consortium name="The Broad Institute Genome Sequencing Center for Infectious Disease"/>
            <person name="Wu L."/>
            <person name="Ma J."/>
        </authorList>
    </citation>
    <scope>NUCLEOTIDE SEQUENCE [LARGE SCALE GENOMIC DNA]</scope>
    <source>
        <strain evidence="9">CCUG 37865</strain>
    </source>
</reference>
<evidence type="ECO:0000256" key="5">
    <source>
        <dbReference type="SAM" id="Coils"/>
    </source>
</evidence>
<keyword evidence="5" id="KW-0175">Coiled coil</keyword>
<dbReference type="PANTHER" id="PTHR43280">
    <property type="entry name" value="ARAC-FAMILY TRANSCRIPTIONAL REGULATOR"/>
    <property type="match status" value="1"/>
</dbReference>
<evidence type="ECO:0000256" key="4">
    <source>
        <dbReference type="PROSITE-ProRule" id="PRU00169"/>
    </source>
</evidence>
<keyword evidence="2" id="KW-0238">DNA-binding</keyword>
<keyword evidence="9" id="KW-1185">Reference proteome</keyword>
<evidence type="ECO:0000259" key="7">
    <source>
        <dbReference type="PROSITE" id="PS50110"/>
    </source>
</evidence>
<evidence type="ECO:0000313" key="9">
    <source>
        <dbReference type="Proteomes" id="UP001595882"/>
    </source>
</evidence>
<keyword evidence="3" id="KW-0804">Transcription</keyword>
<proteinExistence type="predicted"/>
<evidence type="ECO:0000259" key="6">
    <source>
        <dbReference type="PROSITE" id="PS01124"/>
    </source>
</evidence>
<keyword evidence="1" id="KW-0805">Transcription regulation</keyword>
<protein>
    <submittedName>
        <fullName evidence="8">Response regulator</fullName>
    </submittedName>
</protein>
<dbReference type="SMART" id="SM00342">
    <property type="entry name" value="HTH_ARAC"/>
    <property type="match status" value="1"/>
</dbReference>
<gene>
    <name evidence="8" type="ORF">ACFOY7_03910</name>
</gene>
<dbReference type="Pfam" id="PF17853">
    <property type="entry name" value="GGDEF_2"/>
    <property type="match status" value="1"/>
</dbReference>
<dbReference type="PROSITE" id="PS01124">
    <property type="entry name" value="HTH_ARAC_FAMILY_2"/>
    <property type="match status" value="1"/>
</dbReference>
<dbReference type="EMBL" id="JBHSDT010000003">
    <property type="protein sequence ID" value="MFC4402218.1"/>
    <property type="molecule type" value="Genomic_DNA"/>
</dbReference>
<dbReference type="PROSITE" id="PS50110">
    <property type="entry name" value="RESPONSE_REGULATORY"/>
    <property type="match status" value="1"/>
</dbReference>
<dbReference type="RefSeq" id="WP_390249590.1">
    <property type="nucleotide sequence ID" value="NZ_JBHSDT010000003.1"/>
</dbReference>
<dbReference type="Gene3D" id="1.10.10.60">
    <property type="entry name" value="Homeodomain-like"/>
    <property type="match status" value="2"/>
</dbReference>
<dbReference type="SUPFAM" id="SSF52172">
    <property type="entry name" value="CheY-like"/>
    <property type="match status" value="1"/>
</dbReference>
<comment type="caution">
    <text evidence="8">The sequence shown here is derived from an EMBL/GenBank/DDBJ whole genome shotgun (WGS) entry which is preliminary data.</text>
</comment>
<dbReference type="Pfam" id="PF12833">
    <property type="entry name" value="HTH_18"/>
    <property type="match status" value="1"/>
</dbReference>
<dbReference type="SMART" id="SM00448">
    <property type="entry name" value="REC"/>
    <property type="match status" value="1"/>
</dbReference>
<feature type="domain" description="HTH araC/xylS-type" evidence="6">
    <location>
        <begin position="418"/>
        <end position="516"/>
    </location>
</feature>
<dbReference type="PANTHER" id="PTHR43280:SF28">
    <property type="entry name" value="HTH-TYPE TRANSCRIPTIONAL ACTIVATOR RHAS"/>
    <property type="match status" value="1"/>
</dbReference>
<dbReference type="InterPro" id="IPR020449">
    <property type="entry name" value="Tscrpt_reg_AraC-type_HTH"/>
</dbReference>
<sequence>MIKVMLVDDEAIEREGIRLILERNRSNTEIVAEAQNGKKAMELAKLHEPDIIFMDIKMPVMDGLEATKGILSQFPNTRCIMVSAYDTFQYAQEAMRFGVKEYLLKPSKVTEVLEAFDRMVEEVQLEKNQMKEEEAIRHRLEQANTLMEMEFIVSLMLDHVHDFSDWKKWLDIEEDMKGFAAVFSFSSEDLNPDYNQKSEWYSVLKRSLEAQDLKCFIGPFTSFQVAVFVRLNGNEAIEVQEDFAKSVIRSSANTMRNGHLVAGVGTTVTSVKNFSQSYEEAIYALALVQNHSHANYLVYSRKLEERRKEFVPYELEKEVLEAVQKGDQLNSMLAFDQYFQWVQQNWDYSVKDVQKAIENFFIILTRSTQELGIKRDHHMSFQQYETNMQLKEAAKAHLLTITKHIIDWRTDGVQGLLIQAKEYVKHHFHQTITLDEVAEQVNLSSYYLSKLFKESFGVTFIEYLTELRMNKAKTFLLNGATPLKEIALNIGYKDPNYFSRVFKKEVGLSPSEFRHKYQ</sequence>
<dbReference type="Pfam" id="PF00072">
    <property type="entry name" value="Response_reg"/>
    <property type="match status" value="1"/>
</dbReference>
<keyword evidence="4" id="KW-0597">Phosphoprotein</keyword>
<evidence type="ECO:0000256" key="1">
    <source>
        <dbReference type="ARBA" id="ARBA00023015"/>
    </source>
</evidence>
<evidence type="ECO:0000313" key="8">
    <source>
        <dbReference type="EMBL" id="MFC4402218.1"/>
    </source>
</evidence>
<feature type="domain" description="Response regulatory" evidence="7">
    <location>
        <begin position="3"/>
        <end position="120"/>
    </location>
</feature>
<dbReference type="InterPro" id="IPR041522">
    <property type="entry name" value="CdaR_GGDEF"/>
</dbReference>
<dbReference type="PROSITE" id="PS00041">
    <property type="entry name" value="HTH_ARAC_FAMILY_1"/>
    <property type="match status" value="1"/>
</dbReference>
<dbReference type="Proteomes" id="UP001595882">
    <property type="component" value="Unassembled WGS sequence"/>
</dbReference>
<dbReference type="CDD" id="cd17536">
    <property type="entry name" value="REC_YesN-like"/>
    <property type="match status" value="1"/>
</dbReference>
<accession>A0ABV8WTG1</accession>
<dbReference type="InterPro" id="IPR011006">
    <property type="entry name" value="CheY-like_superfamily"/>
</dbReference>
<dbReference type="InterPro" id="IPR018062">
    <property type="entry name" value="HTH_AraC-typ_CS"/>
</dbReference>
<evidence type="ECO:0000256" key="3">
    <source>
        <dbReference type="ARBA" id="ARBA00023163"/>
    </source>
</evidence>
<dbReference type="InterPro" id="IPR018060">
    <property type="entry name" value="HTH_AraC"/>
</dbReference>
<organism evidence="8 9">
    <name type="scientific">Gracilibacillus xinjiangensis</name>
    <dbReference type="NCBI Taxonomy" id="1193282"/>
    <lineage>
        <taxon>Bacteria</taxon>
        <taxon>Bacillati</taxon>
        <taxon>Bacillota</taxon>
        <taxon>Bacilli</taxon>
        <taxon>Bacillales</taxon>
        <taxon>Bacillaceae</taxon>
        <taxon>Gracilibacillus</taxon>
    </lineage>
</organism>